<keyword evidence="2" id="KW-1185">Reference proteome</keyword>
<gene>
    <name evidence="1" type="ORF">SAMN05421774_101804</name>
</gene>
<evidence type="ECO:0000313" key="2">
    <source>
        <dbReference type="Proteomes" id="UP000186141"/>
    </source>
</evidence>
<reference evidence="1 2" key="1">
    <citation type="submission" date="2017-01" db="EMBL/GenBank/DDBJ databases">
        <authorList>
            <person name="Mah S.A."/>
            <person name="Swanson W.J."/>
            <person name="Moy G.W."/>
            <person name="Vacquier V.D."/>
        </authorList>
    </citation>
    <scope>NUCLEOTIDE SEQUENCE [LARGE SCALE GENOMIC DNA]</scope>
    <source>
        <strain evidence="1 2">DSM 26375</strain>
    </source>
</reference>
<dbReference type="OrthoDB" id="7924582at2"/>
<dbReference type="STRING" id="1086013.SAMN05421774_101804"/>
<dbReference type="InterPro" id="IPR010985">
    <property type="entry name" value="Ribbon_hlx_hlx"/>
</dbReference>
<dbReference type="SUPFAM" id="SSF47598">
    <property type="entry name" value="Ribbon-helix-helix"/>
    <property type="match status" value="1"/>
</dbReference>
<proteinExistence type="predicted"/>
<evidence type="ECO:0000313" key="1">
    <source>
        <dbReference type="EMBL" id="SIS67163.1"/>
    </source>
</evidence>
<dbReference type="RefSeq" id="WP_144038862.1">
    <property type="nucleotide sequence ID" value="NZ_BMEH01000001.1"/>
</dbReference>
<accession>A0A1N7L005</accession>
<dbReference type="AlphaFoldDB" id="A0A1N7L005"/>
<sequence length="52" mass="5799">MQEAIQFKLNLPPDVKIWLECEAKKNIRSQGAEVVACLRAAMARAEDLNPST</sequence>
<dbReference type="EMBL" id="FTOT01000001">
    <property type="protein sequence ID" value="SIS67163.1"/>
    <property type="molecule type" value="Genomic_DNA"/>
</dbReference>
<evidence type="ECO:0008006" key="3">
    <source>
        <dbReference type="Google" id="ProtNLM"/>
    </source>
</evidence>
<dbReference type="Gene3D" id="1.10.1220.10">
    <property type="entry name" value="Met repressor-like"/>
    <property type="match status" value="1"/>
</dbReference>
<dbReference type="InterPro" id="IPR013321">
    <property type="entry name" value="Arc_rbn_hlx_hlx"/>
</dbReference>
<dbReference type="Proteomes" id="UP000186141">
    <property type="component" value="Unassembled WGS sequence"/>
</dbReference>
<dbReference type="GO" id="GO:0006355">
    <property type="term" value="P:regulation of DNA-templated transcription"/>
    <property type="evidence" value="ECO:0007669"/>
    <property type="project" value="InterPro"/>
</dbReference>
<organism evidence="1 2">
    <name type="scientific">Gemmobacter megaterium</name>
    <dbReference type="NCBI Taxonomy" id="1086013"/>
    <lineage>
        <taxon>Bacteria</taxon>
        <taxon>Pseudomonadati</taxon>
        <taxon>Pseudomonadota</taxon>
        <taxon>Alphaproteobacteria</taxon>
        <taxon>Rhodobacterales</taxon>
        <taxon>Paracoccaceae</taxon>
        <taxon>Gemmobacter</taxon>
    </lineage>
</organism>
<name>A0A1N7L005_9RHOB</name>
<protein>
    <recommendedName>
        <fullName evidence="3">Arc-like DNA binding domain-containing protein</fullName>
    </recommendedName>
</protein>